<protein>
    <recommendedName>
        <fullName evidence="4">Lipoprotein</fullName>
    </recommendedName>
</protein>
<evidence type="ECO:0000256" key="1">
    <source>
        <dbReference type="SAM" id="SignalP"/>
    </source>
</evidence>
<comment type="caution">
    <text evidence="2">The sequence shown here is derived from an EMBL/GenBank/DDBJ whole genome shotgun (WGS) entry which is preliminary data.</text>
</comment>
<accession>A0A6I4VYS9</accession>
<proteinExistence type="predicted"/>
<keyword evidence="3" id="KW-1185">Reference proteome</keyword>
<dbReference type="AlphaFoldDB" id="A0A6I4VYS9"/>
<evidence type="ECO:0000313" key="3">
    <source>
        <dbReference type="Proteomes" id="UP000430692"/>
    </source>
</evidence>
<keyword evidence="1" id="KW-0732">Signal</keyword>
<dbReference type="Proteomes" id="UP000430692">
    <property type="component" value="Unassembled WGS sequence"/>
</dbReference>
<sequence>MKKQLIIVTAGMLFATACSGGQSGSNETNSPVCSASCTKEAVVKLLHQDKELADSLQDRMLRRKADETLRQVNAKPQNAGNLYAKYIWDITGGLSKLSLVVEMSGLPDSDSCRDLRNSILHYGKKYGAQKKNPTDAKLNQLAEQFYDDRSRPQGQCMKLIK</sequence>
<gene>
    <name evidence="2" type="ORF">GSM42_15540</name>
</gene>
<feature type="chain" id="PRO_5038336666" description="Lipoprotein" evidence="1">
    <location>
        <begin position="21"/>
        <end position="161"/>
    </location>
</feature>
<evidence type="ECO:0000313" key="2">
    <source>
        <dbReference type="EMBL" id="MXQ55100.1"/>
    </source>
</evidence>
<organism evidence="2 3">
    <name type="scientific">Shimazuella alba</name>
    <dbReference type="NCBI Taxonomy" id="2690964"/>
    <lineage>
        <taxon>Bacteria</taxon>
        <taxon>Bacillati</taxon>
        <taxon>Bacillota</taxon>
        <taxon>Bacilli</taxon>
        <taxon>Bacillales</taxon>
        <taxon>Thermoactinomycetaceae</taxon>
        <taxon>Shimazuella</taxon>
    </lineage>
</organism>
<dbReference type="PROSITE" id="PS51257">
    <property type="entry name" value="PROKAR_LIPOPROTEIN"/>
    <property type="match status" value="1"/>
</dbReference>
<dbReference type="EMBL" id="WUUL01000011">
    <property type="protein sequence ID" value="MXQ55100.1"/>
    <property type="molecule type" value="Genomic_DNA"/>
</dbReference>
<reference evidence="2 3" key="1">
    <citation type="submission" date="2019-12" db="EMBL/GenBank/DDBJ databases">
        <title>Whole-genome analyses of novel actinobacteria.</title>
        <authorList>
            <person name="Sahin N."/>
            <person name="Saygin H."/>
        </authorList>
    </citation>
    <scope>NUCLEOTIDE SEQUENCE [LARGE SCALE GENOMIC DNA]</scope>
    <source>
        <strain evidence="2 3">KC615</strain>
    </source>
</reference>
<evidence type="ECO:0008006" key="4">
    <source>
        <dbReference type="Google" id="ProtNLM"/>
    </source>
</evidence>
<feature type="signal peptide" evidence="1">
    <location>
        <begin position="1"/>
        <end position="20"/>
    </location>
</feature>
<name>A0A6I4VYS9_9BACL</name>
<dbReference type="RefSeq" id="WP_160802445.1">
    <property type="nucleotide sequence ID" value="NZ_WUUL01000011.1"/>
</dbReference>